<proteinExistence type="predicted"/>
<dbReference type="GO" id="GO:0000122">
    <property type="term" value="P:negative regulation of transcription by RNA polymerase II"/>
    <property type="evidence" value="ECO:0007669"/>
    <property type="project" value="TreeGrafter"/>
</dbReference>
<dbReference type="GO" id="GO:0003714">
    <property type="term" value="F:transcription corepressor activity"/>
    <property type="evidence" value="ECO:0007669"/>
    <property type="project" value="TreeGrafter"/>
</dbReference>
<dbReference type="PANTHER" id="PTHR12855:SF10">
    <property type="entry name" value="DNA METHYLTRANSFERASE 1-ASSOCIATED PROTEIN 1"/>
    <property type="match status" value="1"/>
</dbReference>
<evidence type="ECO:0000256" key="1">
    <source>
        <dbReference type="ARBA" id="ARBA00004123"/>
    </source>
</evidence>
<feature type="compositionally biased region" description="Gly residues" evidence="6">
    <location>
        <begin position="485"/>
        <end position="497"/>
    </location>
</feature>
<feature type="compositionally biased region" description="Basic and acidic residues" evidence="6">
    <location>
        <begin position="241"/>
        <end position="255"/>
    </location>
</feature>
<dbReference type="OrthoDB" id="19740at2759"/>
<evidence type="ECO:0000256" key="4">
    <source>
        <dbReference type="ARBA" id="ARBA00023163"/>
    </source>
</evidence>
<keyword evidence="5" id="KW-0539">Nucleus</keyword>
<dbReference type="STRING" id="69332.A0A388KFR6"/>
<name>A0A388KFR6_CHABU</name>
<comment type="subcellular location">
    <subcellularLocation>
        <location evidence="1">Nucleus</location>
    </subcellularLocation>
</comment>
<accession>A0A388KFR6</accession>
<feature type="compositionally biased region" description="Basic and acidic residues" evidence="6">
    <location>
        <begin position="345"/>
        <end position="358"/>
    </location>
</feature>
<feature type="compositionally biased region" description="Basic residues" evidence="6">
    <location>
        <begin position="540"/>
        <end position="550"/>
    </location>
</feature>
<dbReference type="Pfam" id="PF05499">
    <property type="entry name" value="DMAP1"/>
    <property type="match status" value="1"/>
</dbReference>
<feature type="region of interest" description="Disordered" evidence="6">
    <location>
        <begin position="241"/>
        <end position="367"/>
    </location>
</feature>
<dbReference type="PANTHER" id="PTHR12855">
    <property type="entry name" value="DNA METHYLTRANSFERASE 1-ASSOCIATED PROTEIN 1 FAMILY MEMBER"/>
    <property type="match status" value="1"/>
</dbReference>
<dbReference type="GO" id="GO:0035267">
    <property type="term" value="C:NuA4 histone acetyltransferase complex"/>
    <property type="evidence" value="ECO:0007669"/>
    <property type="project" value="EnsemblPlants"/>
</dbReference>
<dbReference type="InterPro" id="IPR027109">
    <property type="entry name" value="Swc4/Dmap1"/>
</dbReference>
<organism evidence="8 9">
    <name type="scientific">Chara braunii</name>
    <name type="common">Braun's stonewort</name>
    <dbReference type="NCBI Taxonomy" id="69332"/>
    <lineage>
        <taxon>Eukaryota</taxon>
        <taxon>Viridiplantae</taxon>
        <taxon>Streptophyta</taxon>
        <taxon>Charophyceae</taxon>
        <taxon>Charales</taxon>
        <taxon>Characeae</taxon>
        <taxon>Chara</taxon>
    </lineage>
</organism>
<dbReference type="InterPro" id="IPR008468">
    <property type="entry name" value="DMAP1"/>
</dbReference>
<keyword evidence="2" id="KW-0156">Chromatin regulator</keyword>
<dbReference type="EMBL" id="BFEA01000107">
    <property type="protein sequence ID" value="GBG68895.1"/>
    <property type="molecule type" value="Genomic_DNA"/>
</dbReference>
<dbReference type="InterPro" id="IPR032563">
    <property type="entry name" value="DAMP1_SANT-like"/>
</dbReference>
<feature type="compositionally biased region" description="Low complexity" evidence="6">
    <location>
        <begin position="522"/>
        <end position="539"/>
    </location>
</feature>
<gene>
    <name evidence="8" type="ORF">CBR_g3593</name>
</gene>
<keyword evidence="9" id="KW-1185">Reference proteome</keyword>
<evidence type="ECO:0000256" key="5">
    <source>
        <dbReference type="ARBA" id="ARBA00023242"/>
    </source>
</evidence>
<dbReference type="FunFam" id="1.10.10.60:FF:000087">
    <property type="entry name" value="DNA methyltransferase 1-associated protein 1"/>
    <property type="match status" value="1"/>
</dbReference>
<evidence type="ECO:0000256" key="3">
    <source>
        <dbReference type="ARBA" id="ARBA00023015"/>
    </source>
</evidence>
<feature type="compositionally biased region" description="Low complexity" evidence="6">
    <location>
        <begin position="257"/>
        <end position="267"/>
    </location>
</feature>
<comment type="caution">
    <text evidence="8">The sequence shown here is derived from an EMBL/GenBank/DDBJ whole genome shotgun (WGS) entry which is preliminary data.</text>
</comment>
<keyword evidence="4" id="KW-0804">Transcription</keyword>
<sequence length="550" mass="59707">MADVKDIMGIPKTSIPGVGVGVANPRIRGREPGQKKVLPEGISREVYALTGGLAPIMPSVDFRKRRPLSTKKVEWRWTAFKNSGRKDGLLLHHWARVVDGAVPQGDYMFAKYNKFVDVVKYTDEEYHRLLEDKTWTKEETDKLFEMCVRFDLRFIVIADKFGSERTVEELKQRYYSVSRQVILARASSFEEVKDHPLVKEPYNYAHEVERKKALAMVLSQTRKQERDEAEVLAEARRIAEARKGPKAEAAEEAKQRTPPAGVATPPAKGGGGAGAAVIATTPVGGGGSWAEQATAATPAGSDPPPSSVPPPPPPPPGAAAPAATPSGSSRPRVQAAPPRKKHDKNRASSDHGQQEKQPPRVFSRGSRLQTQLQGLASEVGARMSKRIDAFLQEHGVRVKPKCPTKAVCAEQLAIRRDLLTLLNLQKRLQLKENELSVLSVNPQADLHQQTLSTPKRSHRAVVDGGERVATRATSTSVVTTPVAGSSGGGGGGSGGGADAEPPPSAVVTERPSKRSDKRKASSRSTEQQTSPSPQTQPQQKRARKMRVPED</sequence>
<feature type="compositionally biased region" description="Low complexity" evidence="6">
    <location>
        <begin position="319"/>
        <end position="331"/>
    </location>
</feature>
<dbReference type="Pfam" id="PF16282">
    <property type="entry name" value="SANT_DAMP1_like"/>
    <property type="match status" value="1"/>
</dbReference>
<dbReference type="Proteomes" id="UP000265515">
    <property type="component" value="Unassembled WGS sequence"/>
</dbReference>
<dbReference type="GO" id="GO:0006281">
    <property type="term" value="P:DNA repair"/>
    <property type="evidence" value="ECO:0007669"/>
    <property type="project" value="InterPro"/>
</dbReference>
<evidence type="ECO:0000313" key="8">
    <source>
        <dbReference type="EMBL" id="GBG68895.1"/>
    </source>
</evidence>
<reference evidence="8 9" key="1">
    <citation type="journal article" date="2018" name="Cell">
        <title>The Chara Genome: Secondary Complexity and Implications for Plant Terrestrialization.</title>
        <authorList>
            <person name="Nishiyama T."/>
            <person name="Sakayama H."/>
            <person name="Vries J.D."/>
            <person name="Buschmann H."/>
            <person name="Saint-Marcoux D."/>
            <person name="Ullrich K.K."/>
            <person name="Haas F.B."/>
            <person name="Vanderstraeten L."/>
            <person name="Becker D."/>
            <person name="Lang D."/>
            <person name="Vosolsobe S."/>
            <person name="Rombauts S."/>
            <person name="Wilhelmsson P.K.I."/>
            <person name="Janitza P."/>
            <person name="Kern R."/>
            <person name="Heyl A."/>
            <person name="Rumpler F."/>
            <person name="Villalobos L.I.A.C."/>
            <person name="Clay J.M."/>
            <person name="Skokan R."/>
            <person name="Toyoda A."/>
            <person name="Suzuki Y."/>
            <person name="Kagoshima H."/>
            <person name="Schijlen E."/>
            <person name="Tajeshwar N."/>
            <person name="Catarino B."/>
            <person name="Hetherington A.J."/>
            <person name="Saltykova A."/>
            <person name="Bonnot C."/>
            <person name="Breuninger H."/>
            <person name="Symeonidi A."/>
            <person name="Radhakrishnan G.V."/>
            <person name="Van Nieuwerburgh F."/>
            <person name="Deforce D."/>
            <person name="Chang C."/>
            <person name="Karol K.G."/>
            <person name="Hedrich R."/>
            <person name="Ulvskov P."/>
            <person name="Glockner G."/>
            <person name="Delwiche C.F."/>
            <person name="Petrasek J."/>
            <person name="Van de Peer Y."/>
            <person name="Friml J."/>
            <person name="Beilby M."/>
            <person name="Dolan L."/>
            <person name="Kohara Y."/>
            <person name="Sugano S."/>
            <person name="Fujiyama A."/>
            <person name="Delaux P.-M."/>
            <person name="Quint M."/>
            <person name="TheiBen G."/>
            <person name="Hagemann M."/>
            <person name="Harholt J."/>
            <person name="Dunand C."/>
            <person name="Zachgo S."/>
            <person name="Langdale J."/>
            <person name="Maumus F."/>
            <person name="Straeten D.V.D."/>
            <person name="Gould S.B."/>
            <person name="Rensing S.A."/>
        </authorList>
    </citation>
    <scope>NUCLEOTIDE SEQUENCE [LARGE SCALE GENOMIC DNA]</scope>
    <source>
        <strain evidence="8 9">S276</strain>
    </source>
</reference>
<dbReference type="InterPro" id="IPR001005">
    <property type="entry name" value="SANT/Myb"/>
</dbReference>
<dbReference type="SUPFAM" id="SSF46689">
    <property type="entry name" value="Homeodomain-like"/>
    <property type="match status" value="1"/>
</dbReference>
<feature type="compositionally biased region" description="Low complexity" evidence="6">
    <location>
        <begin position="470"/>
        <end position="484"/>
    </location>
</feature>
<feature type="region of interest" description="Disordered" evidence="6">
    <location>
        <begin position="448"/>
        <end position="550"/>
    </location>
</feature>
<dbReference type="GO" id="GO:0003677">
    <property type="term" value="F:DNA binding"/>
    <property type="evidence" value="ECO:0007669"/>
    <property type="project" value="EnsemblPlants"/>
</dbReference>
<dbReference type="GO" id="GO:0000812">
    <property type="term" value="C:Swr1 complex"/>
    <property type="evidence" value="ECO:0007669"/>
    <property type="project" value="EnsemblPlants"/>
</dbReference>
<evidence type="ECO:0000313" key="9">
    <source>
        <dbReference type="Proteomes" id="UP000265515"/>
    </source>
</evidence>
<dbReference type="AlphaFoldDB" id="A0A388KFR6"/>
<feature type="compositionally biased region" description="Basic and acidic residues" evidence="6">
    <location>
        <begin position="460"/>
        <end position="469"/>
    </location>
</feature>
<keyword evidence="3" id="KW-0805">Transcription regulation</keyword>
<feature type="domain" description="Myb-like" evidence="7">
    <location>
        <begin position="131"/>
        <end position="180"/>
    </location>
</feature>
<evidence type="ECO:0000259" key="7">
    <source>
        <dbReference type="SMART" id="SM00717"/>
    </source>
</evidence>
<feature type="compositionally biased region" description="Pro residues" evidence="6">
    <location>
        <begin position="301"/>
        <end position="318"/>
    </location>
</feature>
<dbReference type="Gramene" id="GBG68895">
    <property type="protein sequence ID" value="GBG68895"/>
    <property type="gene ID" value="CBR_g3593"/>
</dbReference>
<dbReference type="GO" id="GO:0006338">
    <property type="term" value="P:chromatin remodeling"/>
    <property type="evidence" value="ECO:0007669"/>
    <property type="project" value="InterPro"/>
</dbReference>
<dbReference type="InterPro" id="IPR009057">
    <property type="entry name" value="Homeodomain-like_sf"/>
</dbReference>
<dbReference type="SMART" id="SM00717">
    <property type="entry name" value="SANT"/>
    <property type="match status" value="1"/>
</dbReference>
<dbReference type="Gene3D" id="1.10.10.60">
    <property type="entry name" value="Homeodomain-like"/>
    <property type="match status" value="1"/>
</dbReference>
<protein>
    <recommendedName>
        <fullName evidence="7">Myb-like domain-containing protein</fullName>
    </recommendedName>
</protein>
<evidence type="ECO:0000256" key="6">
    <source>
        <dbReference type="SAM" id="MobiDB-lite"/>
    </source>
</evidence>
<evidence type="ECO:0000256" key="2">
    <source>
        <dbReference type="ARBA" id="ARBA00022853"/>
    </source>
</evidence>